<reference evidence="2" key="1">
    <citation type="submission" date="2023-10" db="EMBL/GenBank/DDBJ databases">
        <title>Development of a sustainable strategy for remediation of hydrocarbon-contaminated territories based on the waste exchange concept.</title>
        <authorList>
            <person name="Krivoruchko A."/>
        </authorList>
    </citation>
    <scope>NUCLEOTIDE SEQUENCE</scope>
    <source>
        <strain evidence="2">IEGM 1279</strain>
    </source>
</reference>
<dbReference type="Proteomes" id="UP001185922">
    <property type="component" value="Unassembled WGS sequence"/>
</dbReference>
<evidence type="ECO:0000256" key="1">
    <source>
        <dbReference type="SAM" id="MobiDB-lite"/>
    </source>
</evidence>
<sequence>MPKYLAGAEIRHAVEQLERSSAKGRLCEFLIGVRALRLAGVDQTAVAESVPVFIQALEEFTRWTSDDEADSPYFNPFGGQAGFKSRKFRSNGPSNTMHGWATQANSPFEILNTRPKSIKRRTLSSTQLRAFLIQSRRDNDRPRLIDAAVWFYRSTDLEGKDGTTPDRSALEGRFVTDLGLDEDDISAVFRLSDEDTEEDGFSGEIAGSAESLNLTSNTPDEADSGSELS</sequence>
<accession>A0AAE4RAH9</accession>
<dbReference type="EMBL" id="JAWLKH010000039">
    <property type="protein sequence ID" value="MDV6314593.1"/>
    <property type="molecule type" value="Genomic_DNA"/>
</dbReference>
<comment type="caution">
    <text evidence="2">The sequence shown here is derived from an EMBL/GenBank/DDBJ whole genome shotgun (WGS) entry which is preliminary data.</text>
</comment>
<feature type="compositionally biased region" description="Polar residues" evidence="1">
    <location>
        <begin position="210"/>
        <end position="219"/>
    </location>
</feature>
<proteinExistence type="predicted"/>
<evidence type="ECO:0000313" key="3">
    <source>
        <dbReference type="Proteomes" id="UP001185922"/>
    </source>
</evidence>
<protein>
    <submittedName>
        <fullName evidence="2">Uncharacterized protein</fullName>
    </submittedName>
</protein>
<organism evidence="2 3">
    <name type="scientific">Gordonia amicalis</name>
    <dbReference type="NCBI Taxonomy" id="89053"/>
    <lineage>
        <taxon>Bacteria</taxon>
        <taxon>Bacillati</taxon>
        <taxon>Actinomycetota</taxon>
        <taxon>Actinomycetes</taxon>
        <taxon>Mycobacteriales</taxon>
        <taxon>Gordoniaceae</taxon>
        <taxon>Gordonia</taxon>
    </lineage>
</organism>
<name>A0AAE4RAH9_9ACTN</name>
<dbReference type="RefSeq" id="WP_317510401.1">
    <property type="nucleotide sequence ID" value="NZ_JAWLKH010000039.1"/>
</dbReference>
<feature type="region of interest" description="Disordered" evidence="1">
    <location>
        <begin position="193"/>
        <end position="229"/>
    </location>
</feature>
<gene>
    <name evidence="2" type="ORF">R3Q15_22435</name>
</gene>
<evidence type="ECO:0000313" key="2">
    <source>
        <dbReference type="EMBL" id="MDV6314593.1"/>
    </source>
</evidence>
<dbReference type="AlphaFoldDB" id="A0AAE4RAH9"/>
<feature type="compositionally biased region" description="Acidic residues" evidence="1">
    <location>
        <begin position="220"/>
        <end position="229"/>
    </location>
</feature>